<feature type="compositionally biased region" description="Polar residues" evidence="2">
    <location>
        <begin position="164"/>
        <end position="184"/>
    </location>
</feature>
<proteinExistence type="predicted"/>
<evidence type="ECO:0000313" key="4">
    <source>
        <dbReference type="EMBL" id="KAF9603658.1"/>
    </source>
</evidence>
<evidence type="ECO:0000256" key="2">
    <source>
        <dbReference type="SAM" id="MobiDB-lite"/>
    </source>
</evidence>
<evidence type="ECO:0000256" key="1">
    <source>
        <dbReference type="PROSITE-ProRule" id="PRU00325"/>
    </source>
</evidence>
<feature type="compositionally biased region" description="Basic residues" evidence="2">
    <location>
        <begin position="131"/>
        <end position="148"/>
    </location>
</feature>
<feature type="compositionally biased region" description="Basic and acidic residues" evidence="2">
    <location>
        <begin position="119"/>
        <end position="130"/>
    </location>
</feature>
<dbReference type="InterPro" id="IPR007527">
    <property type="entry name" value="Znf_SWIM"/>
</dbReference>
<organism evidence="4 5">
    <name type="scientific">Coptis chinensis</name>
    <dbReference type="NCBI Taxonomy" id="261450"/>
    <lineage>
        <taxon>Eukaryota</taxon>
        <taxon>Viridiplantae</taxon>
        <taxon>Streptophyta</taxon>
        <taxon>Embryophyta</taxon>
        <taxon>Tracheophyta</taxon>
        <taxon>Spermatophyta</taxon>
        <taxon>Magnoliopsida</taxon>
        <taxon>Ranunculales</taxon>
        <taxon>Ranunculaceae</taxon>
        <taxon>Coptidoideae</taxon>
        <taxon>Coptis</taxon>
    </lineage>
</organism>
<name>A0A835HUT6_9MAGN</name>
<dbReference type="AlphaFoldDB" id="A0A835HUT6"/>
<evidence type="ECO:0000259" key="3">
    <source>
        <dbReference type="PROSITE" id="PS50966"/>
    </source>
</evidence>
<protein>
    <recommendedName>
        <fullName evidence="3">SWIM-type domain-containing protein</fullName>
    </recommendedName>
</protein>
<dbReference type="GO" id="GO:0008270">
    <property type="term" value="F:zinc ion binding"/>
    <property type="evidence" value="ECO:0007669"/>
    <property type="project" value="UniProtKB-KW"/>
</dbReference>
<feature type="compositionally biased region" description="Polar residues" evidence="2">
    <location>
        <begin position="308"/>
        <end position="317"/>
    </location>
</feature>
<reference evidence="4 5" key="1">
    <citation type="submission" date="2020-10" db="EMBL/GenBank/DDBJ databases">
        <title>The Coptis chinensis genome and diversification of protoberbering-type alkaloids.</title>
        <authorList>
            <person name="Wang B."/>
            <person name="Shu S."/>
            <person name="Song C."/>
            <person name="Liu Y."/>
        </authorList>
    </citation>
    <scope>NUCLEOTIDE SEQUENCE [LARGE SCALE GENOMIC DNA]</scope>
    <source>
        <strain evidence="4">HL-2020</strain>
        <tissue evidence="4">Leaf</tissue>
    </source>
</reference>
<evidence type="ECO:0000313" key="5">
    <source>
        <dbReference type="Proteomes" id="UP000631114"/>
    </source>
</evidence>
<dbReference type="PROSITE" id="PS50966">
    <property type="entry name" value="ZF_SWIM"/>
    <property type="match status" value="1"/>
</dbReference>
<comment type="caution">
    <text evidence="4">The sequence shown here is derived from an EMBL/GenBank/DDBJ whole genome shotgun (WGS) entry which is preliminary data.</text>
</comment>
<dbReference type="EMBL" id="JADFTS010000006">
    <property type="protein sequence ID" value="KAF9603658.1"/>
    <property type="molecule type" value="Genomic_DNA"/>
</dbReference>
<accession>A0A835HUT6</accession>
<keyword evidence="5" id="KW-1185">Reference proteome</keyword>
<dbReference type="Pfam" id="PF04434">
    <property type="entry name" value="SWIM"/>
    <property type="match status" value="1"/>
</dbReference>
<gene>
    <name evidence="4" type="ORF">IFM89_037317</name>
</gene>
<feature type="region of interest" description="Disordered" evidence="2">
    <location>
        <begin position="202"/>
        <end position="261"/>
    </location>
</feature>
<sequence length="317" mass="35862">MIELIPNCIVDGSDDDLYVVKSEHGTKWIVNLVNHECDCQKWQLGGIVCVHVIDVLYPRRMSWTEYCSSFYHVRSYLLSYSGNIKPMRDMKEWPKPTDPNKIVRPPPFERGSRRPRKQRIGEEYDKDIRRGKSKRRKMTCTRCKKQGHNSRTCKGIPASETGRKNTTIESVDSVPPNSGPVTSVASYNTHVRRPTARAIANVVDQGSSSRDPTPPPTLKSKSSSSYQSREIKMQQKQLPTAKEKWPSAKQVGKKSGPEHRHNMGDLLVKQHHKSTIDVLIAAREAFGALRVTPPQTREPTPYPWPVQAPTQAPSLST</sequence>
<keyword evidence="1" id="KW-0479">Metal-binding</keyword>
<keyword evidence="1" id="KW-0863">Zinc-finger</keyword>
<dbReference type="OrthoDB" id="1432732at2759"/>
<feature type="domain" description="SWIM-type" evidence="3">
    <location>
        <begin position="18"/>
        <end position="60"/>
    </location>
</feature>
<feature type="region of interest" description="Disordered" evidence="2">
    <location>
        <begin position="292"/>
        <end position="317"/>
    </location>
</feature>
<dbReference type="Proteomes" id="UP000631114">
    <property type="component" value="Unassembled WGS sequence"/>
</dbReference>
<keyword evidence="1" id="KW-0862">Zinc</keyword>
<feature type="region of interest" description="Disordered" evidence="2">
    <location>
        <begin position="91"/>
        <end position="184"/>
    </location>
</feature>